<organism evidence="7 8">
    <name type="scientific">Desulfobotulus alkaliphilus</name>
    <dbReference type="NCBI Taxonomy" id="622671"/>
    <lineage>
        <taxon>Bacteria</taxon>
        <taxon>Pseudomonadati</taxon>
        <taxon>Thermodesulfobacteriota</taxon>
        <taxon>Desulfobacteria</taxon>
        <taxon>Desulfobacterales</taxon>
        <taxon>Desulfobacteraceae</taxon>
        <taxon>Desulfobotulus</taxon>
    </lineage>
</organism>
<evidence type="ECO:0000259" key="6">
    <source>
        <dbReference type="Pfam" id="PF13458"/>
    </source>
</evidence>
<comment type="similarity">
    <text evidence="1">Belongs to the leucine-binding protein family.</text>
</comment>
<dbReference type="GO" id="GO:0006865">
    <property type="term" value="P:amino acid transport"/>
    <property type="evidence" value="ECO:0007669"/>
    <property type="project" value="UniProtKB-KW"/>
</dbReference>
<dbReference type="OrthoDB" id="9772589at2"/>
<keyword evidence="2" id="KW-0813">Transport</keyword>
<reference evidence="7 8" key="1">
    <citation type="submission" date="2019-07" db="EMBL/GenBank/DDBJ databases">
        <title>Genome sequencing of 100 strains of the haloalkaliphilic chemolithoautotrophic sulfur-oxidizing bacterium Thioalkalivibrio.</title>
        <authorList>
            <person name="Muyzer G."/>
        </authorList>
    </citation>
    <scope>NUCLEOTIDE SEQUENCE [LARGE SCALE GENOMIC DNA]</scope>
    <source>
        <strain evidence="7 8">ASO4-4</strain>
    </source>
</reference>
<evidence type="ECO:0000313" key="8">
    <source>
        <dbReference type="Proteomes" id="UP000318307"/>
    </source>
</evidence>
<evidence type="ECO:0000256" key="4">
    <source>
        <dbReference type="ARBA" id="ARBA00022970"/>
    </source>
</evidence>
<dbReference type="Gene3D" id="3.40.50.2300">
    <property type="match status" value="2"/>
</dbReference>
<evidence type="ECO:0000256" key="2">
    <source>
        <dbReference type="ARBA" id="ARBA00022448"/>
    </source>
</evidence>
<gene>
    <name evidence="7" type="ORF">LZ24_01601</name>
</gene>
<dbReference type="EMBL" id="VLLC01000010">
    <property type="protein sequence ID" value="TWI72459.1"/>
    <property type="molecule type" value="Genomic_DNA"/>
</dbReference>
<dbReference type="PRINTS" id="PR00337">
    <property type="entry name" value="LEUILEVALBP"/>
</dbReference>
<evidence type="ECO:0000256" key="1">
    <source>
        <dbReference type="ARBA" id="ARBA00010062"/>
    </source>
</evidence>
<protein>
    <submittedName>
        <fullName evidence="7">Amino acid/amide ABC transporter substrate-binding protein (HAAT family)</fullName>
    </submittedName>
</protein>
<accession>A0A562RTM5</accession>
<comment type="caution">
    <text evidence="7">The sequence shown here is derived from an EMBL/GenBank/DDBJ whole genome shotgun (WGS) entry which is preliminary data.</text>
</comment>
<feature type="chain" id="PRO_5021862595" evidence="5">
    <location>
        <begin position="21"/>
        <end position="373"/>
    </location>
</feature>
<proteinExistence type="inferred from homology"/>
<dbReference type="InterPro" id="IPR000709">
    <property type="entry name" value="Leu_Ile_Val-bd"/>
</dbReference>
<dbReference type="Pfam" id="PF13458">
    <property type="entry name" value="Peripla_BP_6"/>
    <property type="match status" value="1"/>
</dbReference>
<dbReference type="CDD" id="cd06342">
    <property type="entry name" value="PBP1_ABC_LIVBP-like"/>
    <property type="match status" value="1"/>
</dbReference>
<feature type="signal peptide" evidence="5">
    <location>
        <begin position="1"/>
        <end position="20"/>
    </location>
</feature>
<dbReference type="PANTHER" id="PTHR47151:SF2">
    <property type="entry name" value="AMINO ACID BINDING PROTEIN"/>
    <property type="match status" value="1"/>
</dbReference>
<dbReference type="InterPro" id="IPR028081">
    <property type="entry name" value="Leu-bd"/>
</dbReference>
<evidence type="ECO:0000256" key="5">
    <source>
        <dbReference type="SAM" id="SignalP"/>
    </source>
</evidence>
<dbReference type="InterPro" id="IPR028082">
    <property type="entry name" value="Peripla_BP_I"/>
</dbReference>
<evidence type="ECO:0000256" key="3">
    <source>
        <dbReference type="ARBA" id="ARBA00022729"/>
    </source>
</evidence>
<dbReference type="PANTHER" id="PTHR47151">
    <property type="entry name" value="LEU/ILE/VAL-BINDING ABC TRANSPORTER SUBUNIT"/>
    <property type="match status" value="1"/>
</dbReference>
<evidence type="ECO:0000313" key="7">
    <source>
        <dbReference type="EMBL" id="TWI72459.1"/>
    </source>
</evidence>
<keyword evidence="8" id="KW-1185">Reference proteome</keyword>
<sequence>MKKVLCFAAALCFMAAPAFAETIRIGLMAPMTGSWASEGQDMRDIVTLLAEELNAKGGVLGKRVEIVVEDDAGDPRAAALAAQRLATRNVAAVIGTYGSSVAEAAQNIYDDYDIIQVANGATSNRLTEKGLNFFFRTCPRNDEQAMVAANALKSMGFSKIAILHDNTSYARGLADDARKFIGEVSDAKVVFFNALTPGERDFNTVLTRMRASDPDVILFTGYYPEAGLLLRQKMEMGWDVPMMGGDATNNPDLVEIAGRQAASGFYFLSPPVPQDLPTDEARAFLAAFEKKYNKLPGSIWAVLAGDAFTAIVTAIEGAGSTDSKKVADYMRTRLKDMPALTGTISFNSVGDRIGDVYRVYQVNAEGAFVLMNP</sequence>
<dbReference type="Proteomes" id="UP000318307">
    <property type="component" value="Unassembled WGS sequence"/>
</dbReference>
<dbReference type="SUPFAM" id="SSF53822">
    <property type="entry name" value="Periplasmic binding protein-like I"/>
    <property type="match status" value="1"/>
</dbReference>
<keyword evidence="3 5" id="KW-0732">Signal</keyword>
<dbReference type="AlphaFoldDB" id="A0A562RTM5"/>
<dbReference type="RefSeq" id="WP_144684290.1">
    <property type="nucleotide sequence ID" value="NZ_VLLC01000010.1"/>
</dbReference>
<feature type="domain" description="Leucine-binding protein" evidence="6">
    <location>
        <begin position="22"/>
        <end position="366"/>
    </location>
</feature>
<keyword evidence="4" id="KW-0029">Amino-acid transport</keyword>
<name>A0A562RTM5_9BACT</name>